<reference evidence="3 4" key="1">
    <citation type="submission" date="2014-06" db="EMBL/GenBank/DDBJ databases">
        <title>Whole Genome Sequences of Three Symbiotic Endozoicomonas Bacteria.</title>
        <authorList>
            <person name="Neave M.J."/>
            <person name="Apprill A."/>
            <person name="Voolstra C.R."/>
        </authorList>
    </citation>
    <scope>NUCLEOTIDE SEQUENCE [LARGE SCALE GENOMIC DNA]</scope>
    <source>
        <strain evidence="3 4">DSM 25634</strain>
    </source>
</reference>
<keyword evidence="1" id="KW-0732">Signal</keyword>
<accession>A0A081NGJ1</accession>
<protein>
    <recommendedName>
        <fullName evidence="2">Lysozyme inhibitor LprI-like N-terminal domain-containing protein</fullName>
    </recommendedName>
</protein>
<dbReference type="Proteomes" id="UP000028073">
    <property type="component" value="Unassembled WGS sequence"/>
</dbReference>
<name>A0A081NGJ1_9GAMM</name>
<evidence type="ECO:0000259" key="2">
    <source>
        <dbReference type="Pfam" id="PF07007"/>
    </source>
</evidence>
<feature type="signal peptide" evidence="1">
    <location>
        <begin position="1"/>
        <end position="18"/>
    </location>
</feature>
<feature type="domain" description="Lysozyme inhibitor LprI-like N-terminal" evidence="2">
    <location>
        <begin position="25"/>
        <end position="112"/>
    </location>
</feature>
<dbReference type="RefSeq" id="WP_034837976.1">
    <property type="nucleotide sequence ID" value="NZ_JOKH01000003.1"/>
</dbReference>
<evidence type="ECO:0000313" key="4">
    <source>
        <dbReference type="Proteomes" id="UP000028073"/>
    </source>
</evidence>
<dbReference type="Gene3D" id="1.20.1270.180">
    <property type="match status" value="1"/>
</dbReference>
<dbReference type="InterPro" id="IPR009739">
    <property type="entry name" value="LprI-like_N"/>
</dbReference>
<dbReference type="AlphaFoldDB" id="A0A081NGJ1"/>
<gene>
    <name evidence="3" type="ORF">GZ78_17660</name>
</gene>
<comment type="caution">
    <text evidence="3">The sequence shown here is derived from an EMBL/GenBank/DDBJ whole genome shotgun (WGS) entry which is preliminary data.</text>
</comment>
<dbReference type="OrthoDB" id="7340239at2"/>
<dbReference type="EMBL" id="JOKH01000003">
    <property type="protein sequence ID" value="KEQ17564.1"/>
    <property type="molecule type" value="Genomic_DNA"/>
</dbReference>
<dbReference type="Pfam" id="PF07007">
    <property type="entry name" value="LprI"/>
    <property type="match status" value="1"/>
</dbReference>
<evidence type="ECO:0000313" key="3">
    <source>
        <dbReference type="EMBL" id="KEQ17564.1"/>
    </source>
</evidence>
<evidence type="ECO:0000256" key="1">
    <source>
        <dbReference type="SAM" id="SignalP"/>
    </source>
</evidence>
<proteinExistence type="predicted"/>
<keyword evidence="4" id="KW-1185">Reference proteome</keyword>
<feature type="chain" id="PRO_5001760818" description="Lysozyme inhibitor LprI-like N-terminal domain-containing protein" evidence="1">
    <location>
        <begin position="19"/>
        <end position="129"/>
    </location>
</feature>
<sequence>MKFILLLFLVLISGFSLAESRDECSDGSTLEMVNCVKNKQLKINSEIDNIVEYVERRFKYPKPISEILLAQRLWEVYTEAQCRSQVSLRGLSGGMQYQRCLYQKALARKAELVKQTCYEFQQNSCPAIQ</sequence>
<organism evidence="3 4">
    <name type="scientific">Endozoicomonas numazuensis</name>
    <dbReference type="NCBI Taxonomy" id="1137799"/>
    <lineage>
        <taxon>Bacteria</taxon>
        <taxon>Pseudomonadati</taxon>
        <taxon>Pseudomonadota</taxon>
        <taxon>Gammaproteobacteria</taxon>
        <taxon>Oceanospirillales</taxon>
        <taxon>Endozoicomonadaceae</taxon>
        <taxon>Endozoicomonas</taxon>
    </lineage>
</organism>